<proteinExistence type="predicted"/>
<accession>A0ACB7RMF2</accession>
<reference evidence="1" key="1">
    <citation type="submission" date="2020-05" db="EMBL/GenBank/DDBJ databases">
        <title>Large-scale comparative analyses of tick genomes elucidate their genetic diversity and vector capacities.</title>
        <authorList>
            <person name="Jia N."/>
            <person name="Wang J."/>
            <person name="Shi W."/>
            <person name="Du L."/>
            <person name="Sun Y."/>
            <person name="Zhan W."/>
            <person name="Jiang J."/>
            <person name="Wang Q."/>
            <person name="Zhang B."/>
            <person name="Ji P."/>
            <person name="Sakyi L.B."/>
            <person name="Cui X."/>
            <person name="Yuan T."/>
            <person name="Jiang B."/>
            <person name="Yang W."/>
            <person name="Lam T.T.-Y."/>
            <person name="Chang Q."/>
            <person name="Ding S."/>
            <person name="Wang X."/>
            <person name="Zhu J."/>
            <person name="Ruan X."/>
            <person name="Zhao L."/>
            <person name="Wei J."/>
            <person name="Que T."/>
            <person name="Du C."/>
            <person name="Cheng J."/>
            <person name="Dai P."/>
            <person name="Han X."/>
            <person name="Huang E."/>
            <person name="Gao Y."/>
            <person name="Liu J."/>
            <person name="Shao H."/>
            <person name="Ye R."/>
            <person name="Li L."/>
            <person name="Wei W."/>
            <person name="Wang X."/>
            <person name="Wang C."/>
            <person name="Yang T."/>
            <person name="Huo Q."/>
            <person name="Li W."/>
            <person name="Guo W."/>
            <person name="Chen H."/>
            <person name="Zhou L."/>
            <person name="Ni X."/>
            <person name="Tian J."/>
            <person name="Zhou Y."/>
            <person name="Sheng Y."/>
            <person name="Liu T."/>
            <person name="Pan Y."/>
            <person name="Xia L."/>
            <person name="Li J."/>
            <person name="Zhao F."/>
            <person name="Cao W."/>
        </authorList>
    </citation>
    <scope>NUCLEOTIDE SEQUENCE</scope>
    <source>
        <strain evidence="1">Hyas-2018</strain>
    </source>
</reference>
<gene>
    <name evidence="1" type="ORF">HPB50_000487</name>
</gene>
<comment type="caution">
    <text evidence="1">The sequence shown here is derived from an EMBL/GenBank/DDBJ whole genome shotgun (WGS) entry which is preliminary data.</text>
</comment>
<dbReference type="EMBL" id="CM023488">
    <property type="protein sequence ID" value="KAH6923360.1"/>
    <property type="molecule type" value="Genomic_DNA"/>
</dbReference>
<evidence type="ECO:0000313" key="2">
    <source>
        <dbReference type="Proteomes" id="UP000821845"/>
    </source>
</evidence>
<keyword evidence="2" id="KW-1185">Reference proteome</keyword>
<dbReference type="Proteomes" id="UP000821845">
    <property type="component" value="Chromosome 8"/>
</dbReference>
<organism evidence="1 2">
    <name type="scientific">Hyalomma asiaticum</name>
    <name type="common">Tick</name>
    <dbReference type="NCBI Taxonomy" id="266040"/>
    <lineage>
        <taxon>Eukaryota</taxon>
        <taxon>Metazoa</taxon>
        <taxon>Ecdysozoa</taxon>
        <taxon>Arthropoda</taxon>
        <taxon>Chelicerata</taxon>
        <taxon>Arachnida</taxon>
        <taxon>Acari</taxon>
        <taxon>Parasitiformes</taxon>
        <taxon>Ixodida</taxon>
        <taxon>Ixodoidea</taxon>
        <taxon>Ixodidae</taxon>
        <taxon>Hyalomminae</taxon>
        <taxon>Hyalomma</taxon>
    </lineage>
</organism>
<sequence length="824" mass="88539">MHNPYAATNIAFSEPGGIEQNPWSSNRSDHGHLPVPLTNQDGMRQTPLLTTGPLAIHSGVDTDYTYLNSGYGRSPWHTWQWTNEAPHNLGETATSAYLDDIPWHHTSARHHPEIIQEHGGPWSHADMPQVPGLPPSHYRNPPHAMRRPLSTARQRKQRAVHDPITSRLLPSAAPNAKSVGGTAATAAKGRERTPVSIKQQPTVDPARDANHEAAMTLATSERQSVAASGGGAIPAVAPPGIKKPTMDRTVTSTSPAAQIQVASQVQEPQGAPKPFGGFAGVANYVEEPNVIVFVPRPQPTGGRLGQPSTAPPTVRRHLHGAPGAGASVSPPFYSPTIPPPVRNVQGPPHAPPPSGGIPFTRMYFLCCIVVATFIVPFGIILFSYVTSARGKGPVVTSPRMFNYRLTPPLRQPTMSTSPPPSTTCVDRVSVADVQRAINATAQAPTPHGPRHANLFCIYNSSRVLKGPGRHFIPADLPLSYCTNIIYWSLAIKYGSVESRTPVFDRTAGLSKLRQLTDAAGHTDSTILAAIGGYPEDSPEFSLLGHDPRAMPRFTTTSASIVRTHRLNGTAIHWVAPDTRCQDPGDEATLIQIVMVQRHIFEINGYPAVIAVFLPPRSLYSSSLWRALEPIVDYAFVETEAMELGPSVFDLNACDDISQRASTLLSYLSTSPRDAHRICAGLSLAPWLAEGNAGRGLSNLSLSSAAQFPGAPGTVAVFEFCASPVCRLAQGARQCLALTQRALYGSRPTFPLYLFLDTENLNTVLSWGSARGPGPNGSCVVLYDVDLDSYDQPCRSFANWASLEHFKIVLAAVSVSSPLKGISPC</sequence>
<name>A0ACB7RMF2_HYAAI</name>
<protein>
    <submittedName>
        <fullName evidence="1">Uncharacterized protein</fullName>
    </submittedName>
</protein>
<evidence type="ECO:0000313" key="1">
    <source>
        <dbReference type="EMBL" id="KAH6923360.1"/>
    </source>
</evidence>